<comment type="subcellular location">
    <subcellularLocation>
        <location evidence="1">Cell membrane</location>
        <topology evidence="1">Multi-pass membrane protein</topology>
    </subcellularLocation>
</comment>
<evidence type="ECO:0000259" key="7">
    <source>
        <dbReference type="Pfam" id="PF01895"/>
    </source>
</evidence>
<dbReference type="NCBIfam" id="NF037997">
    <property type="entry name" value="Na_Pi_symport"/>
    <property type="match status" value="1"/>
</dbReference>
<organism evidence="8 9">
    <name type="scientific">Metabacillus rhizolycopersici</name>
    <dbReference type="NCBI Taxonomy" id="2875709"/>
    <lineage>
        <taxon>Bacteria</taxon>
        <taxon>Bacillati</taxon>
        <taxon>Bacillota</taxon>
        <taxon>Bacilli</taxon>
        <taxon>Bacillales</taxon>
        <taxon>Bacillaceae</taxon>
        <taxon>Metabacillus</taxon>
    </lineage>
</organism>
<dbReference type="NCBIfam" id="TIGR00704">
    <property type="entry name" value="NaPi_cotrn_rel"/>
    <property type="match status" value="1"/>
</dbReference>
<dbReference type="InterPro" id="IPR004633">
    <property type="entry name" value="NaPi_cotrn-rel/YqeW-like"/>
</dbReference>
<accession>A0ABS7UP61</accession>
<dbReference type="PANTHER" id="PTHR10010">
    <property type="entry name" value="SOLUTE CARRIER FAMILY 34 SODIUM PHOSPHATE , MEMBER 2-RELATED"/>
    <property type="match status" value="1"/>
</dbReference>
<feature type="domain" description="PhoU" evidence="7">
    <location>
        <begin position="348"/>
        <end position="434"/>
    </location>
</feature>
<feature type="domain" description="PhoU" evidence="7">
    <location>
        <begin position="454"/>
        <end position="538"/>
    </location>
</feature>
<dbReference type="RefSeq" id="WP_224137762.1">
    <property type="nucleotide sequence ID" value="NZ_JAIQUM010000008.1"/>
</dbReference>
<evidence type="ECO:0000313" key="8">
    <source>
        <dbReference type="EMBL" id="MBZ5749755.1"/>
    </source>
</evidence>
<comment type="caution">
    <text evidence="8">The sequence shown here is derived from an EMBL/GenBank/DDBJ whole genome shotgun (WGS) entry which is preliminary data.</text>
</comment>
<dbReference type="InterPro" id="IPR026022">
    <property type="entry name" value="PhoU_dom"/>
</dbReference>
<sequence length="545" mass="60148">MLGVDFQNIVFEFIGGLGIFLLGTKFLGDGLQKSVGYKLRDILEFTKNPYLGILAGIIFTVLIQSSTGITVITVGLVSGGFMTLRQAIGVIMGANIGTTVTAFIVGIHISDYSLPMVFLGAVLLFFCQNKRLQNFGQIFFGAGALFFGLQLMNDGVMPLSTVPWFHELAVNMSVNPLLGVFFGTVFTIILQSSGLTVEILQDLFGHGLVDIHSALPVLFGNNIGTTITPVLATIGASIAAKRAALTHVMLNVIGTVVFMIFLPLFTIFIQYLQAIFDLSPFMTIAFAHSSFNILNTIILIPLIGMLIWIVSKLIPGEDLMIEYKVKYLDSAFIGQSVSIALGQAKEEILRMGRFAVHGLKESKDYQLTYSPKNSDTALKLEGAINNLDHKITEYLVSLSKNAMSKTESIEHSILMNTVRDFERIGDHFENVIKLVDYQLRYKAKITESAKNDLETMFELTIATVKDSISALDDKDINLATKVLKSEEEIDQMERILRKKHMLRIYEGECTSSAGIVFVDIISSLERIGDHCVNIAEAVLGYRNQY</sequence>
<reference evidence="8" key="1">
    <citation type="submission" date="2024-05" db="EMBL/GenBank/DDBJ databases">
        <title>Metabacillus sp. nov., isolated from the rhizosphere soil of tomato plants.</title>
        <authorList>
            <person name="Ma R."/>
        </authorList>
    </citation>
    <scope>NUCLEOTIDE SEQUENCE</scope>
    <source>
        <strain evidence="8">DBTR6</strain>
    </source>
</reference>
<dbReference type="Pfam" id="PF01895">
    <property type="entry name" value="PhoU"/>
    <property type="match status" value="2"/>
</dbReference>
<evidence type="ECO:0000256" key="6">
    <source>
        <dbReference type="SAM" id="Phobius"/>
    </source>
</evidence>
<evidence type="ECO:0000256" key="1">
    <source>
        <dbReference type="ARBA" id="ARBA00004651"/>
    </source>
</evidence>
<feature type="transmembrane region" description="Helical" evidence="6">
    <location>
        <begin position="6"/>
        <end position="28"/>
    </location>
</feature>
<evidence type="ECO:0000256" key="5">
    <source>
        <dbReference type="ARBA" id="ARBA00023136"/>
    </source>
</evidence>
<protein>
    <submittedName>
        <fullName evidence="8">Na/Pi cotransporter family protein</fullName>
    </submittedName>
</protein>
<dbReference type="InterPro" id="IPR038078">
    <property type="entry name" value="PhoU-like_sf"/>
</dbReference>
<evidence type="ECO:0000256" key="3">
    <source>
        <dbReference type="ARBA" id="ARBA00022692"/>
    </source>
</evidence>
<evidence type="ECO:0000313" key="9">
    <source>
        <dbReference type="Proteomes" id="UP001165287"/>
    </source>
</evidence>
<dbReference type="Proteomes" id="UP001165287">
    <property type="component" value="Unassembled WGS sequence"/>
</dbReference>
<keyword evidence="3 6" id="KW-0812">Transmembrane</keyword>
<gene>
    <name evidence="8" type="ORF">K9V48_05760</name>
</gene>
<dbReference type="Pfam" id="PF02690">
    <property type="entry name" value="Na_Pi_cotrans"/>
    <property type="match status" value="2"/>
</dbReference>
<feature type="transmembrane region" description="Helical" evidence="6">
    <location>
        <begin position="248"/>
        <end position="271"/>
    </location>
</feature>
<feature type="transmembrane region" description="Helical" evidence="6">
    <location>
        <begin position="49"/>
        <end position="82"/>
    </location>
</feature>
<dbReference type="PANTHER" id="PTHR10010:SF46">
    <property type="entry name" value="SODIUM-DEPENDENT PHOSPHATE TRANSPORT PROTEIN 2B"/>
    <property type="match status" value="1"/>
</dbReference>
<keyword evidence="5 6" id="KW-0472">Membrane</keyword>
<keyword evidence="9" id="KW-1185">Reference proteome</keyword>
<dbReference type="SUPFAM" id="SSF109755">
    <property type="entry name" value="PhoU-like"/>
    <property type="match status" value="1"/>
</dbReference>
<evidence type="ECO:0000256" key="4">
    <source>
        <dbReference type="ARBA" id="ARBA00022989"/>
    </source>
</evidence>
<keyword evidence="4 6" id="KW-1133">Transmembrane helix</keyword>
<dbReference type="InterPro" id="IPR003841">
    <property type="entry name" value="Na/Pi_transpt"/>
</dbReference>
<proteinExistence type="predicted"/>
<name>A0ABS7UP61_9BACI</name>
<dbReference type="EMBL" id="JAIQUM010000008">
    <property type="protein sequence ID" value="MBZ5749755.1"/>
    <property type="molecule type" value="Genomic_DNA"/>
</dbReference>
<feature type="transmembrane region" description="Helical" evidence="6">
    <location>
        <begin position="102"/>
        <end position="127"/>
    </location>
</feature>
<feature type="transmembrane region" description="Helical" evidence="6">
    <location>
        <begin position="291"/>
        <end position="310"/>
    </location>
</feature>
<feature type="transmembrane region" description="Helical" evidence="6">
    <location>
        <begin position="134"/>
        <end position="152"/>
    </location>
</feature>
<dbReference type="Gene3D" id="1.20.58.220">
    <property type="entry name" value="Phosphate transport system protein phou homolog 2, domain 2"/>
    <property type="match status" value="1"/>
</dbReference>
<keyword evidence="2" id="KW-1003">Cell membrane</keyword>
<evidence type="ECO:0000256" key="2">
    <source>
        <dbReference type="ARBA" id="ARBA00022475"/>
    </source>
</evidence>
<feature type="transmembrane region" description="Helical" evidence="6">
    <location>
        <begin position="172"/>
        <end position="190"/>
    </location>
</feature>